<evidence type="ECO:0000313" key="2">
    <source>
        <dbReference type="Proteomes" id="UP001244552"/>
    </source>
</evidence>
<proteinExistence type="predicted"/>
<name>A0ABU0MR99_9PROT</name>
<comment type="caution">
    <text evidence="1">The sequence shown here is derived from an EMBL/GenBank/DDBJ whole genome shotgun (WGS) entry which is preliminary data.</text>
</comment>
<reference evidence="1 2" key="1">
    <citation type="submission" date="2023-07" db="EMBL/GenBank/DDBJ databases">
        <title>Genomic Encyclopedia of Type Strains, Phase IV (KMG-IV): sequencing the most valuable type-strain genomes for metagenomic binning, comparative biology and taxonomic classification.</title>
        <authorList>
            <person name="Goeker M."/>
        </authorList>
    </citation>
    <scope>NUCLEOTIDE SEQUENCE [LARGE SCALE GENOMIC DNA]</scope>
    <source>
        <strain evidence="1 2">DSM 19922</strain>
    </source>
</reference>
<keyword evidence="2" id="KW-1185">Reference proteome</keyword>
<protein>
    <submittedName>
        <fullName evidence="1">Uncharacterized protein</fullName>
    </submittedName>
</protein>
<accession>A0ABU0MR99</accession>
<dbReference type="EMBL" id="JAUSVU010000022">
    <property type="protein sequence ID" value="MDQ0536008.1"/>
    <property type="molecule type" value="Genomic_DNA"/>
</dbReference>
<sequence>MRSDATSRLVDAVVRTRRMMAAGRQEATARFCDDDGDRDGRKRTVLEQIRDLHDRIILPIVDSRQPIVREVGTVWFQEDVNLLHEMPRAVVHFVSRDTDKAAPRAYMTIHVGEDGTTSVSQNFLTPVKTTDVATLRLDDLHSETVARLVDEFLAKAMQG</sequence>
<dbReference type="RefSeq" id="WP_209988323.1">
    <property type="nucleotide sequence ID" value="NZ_JAGINO010000024.1"/>
</dbReference>
<organism evidence="1 2">
    <name type="scientific">Azospirillum picis</name>
    <dbReference type="NCBI Taxonomy" id="488438"/>
    <lineage>
        <taxon>Bacteria</taxon>
        <taxon>Pseudomonadati</taxon>
        <taxon>Pseudomonadota</taxon>
        <taxon>Alphaproteobacteria</taxon>
        <taxon>Rhodospirillales</taxon>
        <taxon>Azospirillaceae</taxon>
        <taxon>Azospirillum</taxon>
    </lineage>
</organism>
<gene>
    <name evidence="1" type="ORF">QO018_004899</name>
</gene>
<dbReference type="Proteomes" id="UP001244552">
    <property type="component" value="Unassembled WGS sequence"/>
</dbReference>
<evidence type="ECO:0000313" key="1">
    <source>
        <dbReference type="EMBL" id="MDQ0536008.1"/>
    </source>
</evidence>